<dbReference type="InterPro" id="IPR050491">
    <property type="entry name" value="AmpC-like"/>
</dbReference>
<dbReference type="SUPFAM" id="SSF56601">
    <property type="entry name" value="beta-lactamase/transpeptidase-like"/>
    <property type="match status" value="1"/>
</dbReference>
<dbReference type="PROSITE" id="PS51257">
    <property type="entry name" value="PROKAR_LIPOPROTEIN"/>
    <property type="match status" value="1"/>
</dbReference>
<evidence type="ECO:0000313" key="2">
    <source>
        <dbReference type="EMBL" id="NHF59168.1"/>
    </source>
</evidence>
<name>A0A967ARX3_9FLAO</name>
<reference evidence="2" key="1">
    <citation type="submission" date="2019-07" db="EMBL/GenBank/DDBJ databases">
        <authorList>
            <person name="De-Chao Zhang Q."/>
        </authorList>
    </citation>
    <scope>NUCLEOTIDE SEQUENCE</scope>
    <source>
        <strain evidence="2">TP-CH-4</strain>
    </source>
</reference>
<dbReference type="Proteomes" id="UP000707206">
    <property type="component" value="Unassembled WGS sequence"/>
</dbReference>
<accession>A0A967ARX3</accession>
<dbReference type="InterPro" id="IPR012338">
    <property type="entry name" value="Beta-lactam/transpept-like"/>
</dbReference>
<dbReference type="Gene3D" id="1.25.40.10">
    <property type="entry name" value="Tetratricopeptide repeat domain"/>
    <property type="match status" value="1"/>
</dbReference>
<dbReference type="EMBL" id="VIKU02000002">
    <property type="protein sequence ID" value="NHF59168.1"/>
    <property type="molecule type" value="Genomic_DNA"/>
</dbReference>
<dbReference type="SUPFAM" id="SSF48452">
    <property type="entry name" value="TPR-like"/>
    <property type="match status" value="1"/>
</dbReference>
<dbReference type="AlphaFoldDB" id="A0A967ARX3"/>
<comment type="caution">
    <text evidence="2">The sequence shown here is derived from an EMBL/GenBank/DDBJ whole genome shotgun (WGS) entry which is preliminary data.</text>
</comment>
<dbReference type="PANTHER" id="PTHR46825">
    <property type="entry name" value="D-ALANYL-D-ALANINE-CARBOXYPEPTIDASE/ENDOPEPTIDASE AMPH"/>
    <property type="match status" value="1"/>
</dbReference>
<dbReference type="InterPro" id="IPR001466">
    <property type="entry name" value="Beta-lactam-related"/>
</dbReference>
<gene>
    <name evidence="2" type="ORF">FK220_007440</name>
</gene>
<protein>
    <submittedName>
        <fullName evidence="2">Beta-lactamase family protein</fullName>
    </submittedName>
</protein>
<dbReference type="InterPro" id="IPR011990">
    <property type="entry name" value="TPR-like_helical_dom_sf"/>
</dbReference>
<dbReference type="Gene3D" id="3.40.710.10">
    <property type="entry name" value="DD-peptidase/beta-lactamase superfamily"/>
    <property type="match status" value="2"/>
</dbReference>
<proteinExistence type="predicted"/>
<dbReference type="Pfam" id="PF00144">
    <property type="entry name" value="Beta-lactamase"/>
    <property type="match status" value="1"/>
</dbReference>
<dbReference type="PANTHER" id="PTHR46825:SF9">
    <property type="entry name" value="BETA-LACTAMASE-RELATED DOMAIN-CONTAINING PROTEIN"/>
    <property type="match status" value="1"/>
</dbReference>
<evidence type="ECO:0000313" key="3">
    <source>
        <dbReference type="Proteomes" id="UP000707206"/>
    </source>
</evidence>
<organism evidence="2 3">
    <name type="scientific">Pelagihabitans pacificus</name>
    <dbReference type="NCBI Taxonomy" id="2696054"/>
    <lineage>
        <taxon>Bacteria</taxon>
        <taxon>Pseudomonadati</taxon>
        <taxon>Bacteroidota</taxon>
        <taxon>Flavobacteriia</taxon>
        <taxon>Flavobacteriales</taxon>
        <taxon>Flavobacteriaceae</taxon>
        <taxon>Pelagihabitans</taxon>
    </lineage>
</organism>
<feature type="domain" description="Beta-lactamase-related" evidence="1">
    <location>
        <begin position="46"/>
        <end position="307"/>
    </location>
</feature>
<dbReference type="RefSeq" id="WP_152573690.1">
    <property type="nucleotide sequence ID" value="NZ_VIKU02000002.1"/>
</dbReference>
<reference evidence="2" key="2">
    <citation type="submission" date="2020-03" db="EMBL/GenBank/DDBJ databases">
        <title>Flavobacteriaceae bacterium strain TP-CH-4, a member of the family Flavobacteriaceae isolated from a deep-sea seamount.</title>
        <authorList>
            <person name="Zhang D.-C."/>
        </authorList>
    </citation>
    <scope>NUCLEOTIDE SEQUENCE</scope>
    <source>
        <strain evidence="2">TP-CH-4</strain>
    </source>
</reference>
<keyword evidence="3" id="KW-1185">Reference proteome</keyword>
<sequence>MKKISVCLSIVALLLISCSETKKETNQDNGLSTFKKEMTDLKAYFQIPGMAVIVKKDDEIIYEDYLGYSDIEAQIKVDSTTLFPIASLTKVFSGITMMSLVEEGKLSLNSPANEFFENDPFEKTIQVKHILSHTSQGIPPGENFYYSSRFGALTNIIEKALGDTFEAGMQRKVLSPLKLQHTFFLKDSNSLNTRKAPFAKPYILDDGIQEGFVDFGFSTAAGLVSTARDLTKVDNALDNNRLIPESSKIQMFSAFKNGLPYGYGIFTESFEGKKIVWAYGQYDCYSSLWLKVPSEDITLIVMANNNLMSDPARLIYGNGTSSLFVLSLLKNLVFEQEEMPLFEESNSGITLKSALYREKLKAQALAASFMARYDVNEFKVSKKLLNHLFTKYPDYLKYADLALLHNLSFLKEVAFHRGLGEFNDFDTQLVAIGEKLLQQDANNPYANYYLGSFYDKAGEPEKATIYFQRIVGAKNFSENWYTVEAQQGLNNQSKNQD</sequence>
<evidence type="ECO:0000259" key="1">
    <source>
        <dbReference type="Pfam" id="PF00144"/>
    </source>
</evidence>